<reference evidence="1 2" key="1">
    <citation type="submission" date="2019-06" db="EMBL/GenBank/DDBJ databases">
        <title>Sequencing the genomes of 1000 actinobacteria strains.</title>
        <authorList>
            <person name="Klenk H.-P."/>
        </authorList>
    </citation>
    <scope>NUCLEOTIDE SEQUENCE [LARGE SCALE GENOMIC DNA]</scope>
    <source>
        <strain evidence="1 2">DSM 19828</strain>
    </source>
</reference>
<gene>
    <name evidence="1" type="ORF">FB459_2349</name>
</gene>
<dbReference type="Gene3D" id="3.30.530.20">
    <property type="match status" value="2"/>
</dbReference>
<accession>A0A542EHM1</accession>
<evidence type="ECO:0000313" key="1">
    <source>
        <dbReference type="EMBL" id="TQJ14840.1"/>
    </source>
</evidence>
<dbReference type="InterPro" id="IPR023393">
    <property type="entry name" value="START-like_dom_sf"/>
</dbReference>
<name>A0A542EHM1_9MICO</name>
<dbReference type="OrthoDB" id="3365660at2"/>
<dbReference type="EMBL" id="VFMO01000001">
    <property type="protein sequence ID" value="TQJ14840.1"/>
    <property type="molecule type" value="Genomic_DNA"/>
</dbReference>
<dbReference type="Proteomes" id="UP000320806">
    <property type="component" value="Unassembled WGS sequence"/>
</dbReference>
<sequence>MTETVEIERVFNTAPRRLFRAWTDAVELATWWGTSEPEPDFVEVVPDERVTTADEALVVTFEQNPAGSKLVVQQKTSSDPDEMRRLWTQRLDQLDELVSPGAR</sequence>
<dbReference type="RefSeq" id="WP_141928584.1">
    <property type="nucleotide sequence ID" value="NZ_BAABCI010000027.1"/>
</dbReference>
<evidence type="ECO:0000313" key="2">
    <source>
        <dbReference type="Proteomes" id="UP000320806"/>
    </source>
</evidence>
<dbReference type="AlphaFoldDB" id="A0A542EHM1"/>
<organism evidence="1 2">
    <name type="scientific">Yimella lutea</name>
    <dbReference type="NCBI Taxonomy" id="587872"/>
    <lineage>
        <taxon>Bacteria</taxon>
        <taxon>Bacillati</taxon>
        <taxon>Actinomycetota</taxon>
        <taxon>Actinomycetes</taxon>
        <taxon>Micrococcales</taxon>
        <taxon>Dermacoccaceae</taxon>
        <taxon>Yimella</taxon>
    </lineage>
</organism>
<dbReference type="CDD" id="cd07814">
    <property type="entry name" value="SRPBCC_CalC_Aha1-like"/>
    <property type="match status" value="1"/>
</dbReference>
<dbReference type="SUPFAM" id="SSF55961">
    <property type="entry name" value="Bet v1-like"/>
    <property type="match status" value="1"/>
</dbReference>
<protein>
    <submittedName>
        <fullName evidence="1">Uncharacterized protein YndB with AHSA1/START domain</fullName>
    </submittedName>
</protein>
<comment type="caution">
    <text evidence="1">The sequence shown here is derived from an EMBL/GenBank/DDBJ whole genome shotgun (WGS) entry which is preliminary data.</text>
</comment>
<keyword evidence="2" id="KW-1185">Reference proteome</keyword>
<proteinExistence type="predicted"/>